<evidence type="ECO:0000259" key="2">
    <source>
        <dbReference type="PROSITE" id="PS51915"/>
    </source>
</evidence>
<dbReference type="Proteomes" id="UP000009192">
    <property type="component" value="Unassembled WGS sequence"/>
</dbReference>
<keyword evidence="1" id="KW-0479">Metal-binding</keyword>
<feature type="domain" description="ZAD" evidence="2">
    <location>
        <begin position="3"/>
        <end position="78"/>
    </location>
</feature>
<dbReference type="EMBL" id="CH933807">
    <property type="protein sequence ID" value="KRG03525.1"/>
    <property type="molecule type" value="Genomic_DNA"/>
</dbReference>
<feature type="binding site" evidence="1">
    <location>
        <position position="51"/>
    </location>
    <ligand>
        <name>Zn(2+)</name>
        <dbReference type="ChEBI" id="CHEBI:29105"/>
    </ligand>
</feature>
<keyword evidence="1" id="KW-0863">Zinc-finger</keyword>
<sequence length="93" mass="10868">MEQICRTCMTNSVALVDIFTDQREPSLAAMLCECVASIKINLNDELPQKMCLSCICDIQTAFAFKRRLKYQRRTHMYCWALSIIYKRSKKHAK</sequence>
<dbReference type="OrthoDB" id="8895262at2759"/>
<feature type="binding site" evidence="1">
    <location>
        <position position="5"/>
    </location>
    <ligand>
        <name>Zn(2+)</name>
        <dbReference type="ChEBI" id="CHEBI:29105"/>
    </ligand>
</feature>
<organism evidence="3 4">
    <name type="scientific">Drosophila mojavensis</name>
    <name type="common">Fruit fly</name>
    <dbReference type="NCBI Taxonomy" id="7230"/>
    <lineage>
        <taxon>Eukaryota</taxon>
        <taxon>Metazoa</taxon>
        <taxon>Ecdysozoa</taxon>
        <taxon>Arthropoda</taxon>
        <taxon>Hexapoda</taxon>
        <taxon>Insecta</taxon>
        <taxon>Pterygota</taxon>
        <taxon>Neoptera</taxon>
        <taxon>Endopterygota</taxon>
        <taxon>Diptera</taxon>
        <taxon>Brachycera</taxon>
        <taxon>Muscomorpha</taxon>
        <taxon>Ephydroidea</taxon>
        <taxon>Drosophilidae</taxon>
        <taxon>Drosophila</taxon>
    </lineage>
</organism>
<feature type="binding site" evidence="1">
    <location>
        <position position="8"/>
    </location>
    <ligand>
        <name>Zn(2+)</name>
        <dbReference type="ChEBI" id="CHEBI:29105"/>
    </ligand>
</feature>
<dbReference type="PROSITE" id="PS51915">
    <property type="entry name" value="ZAD"/>
    <property type="match status" value="1"/>
</dbReference>
<dbReference type="InParanoid" id="A0A0Q9X6J5"/>
<keyword evidence="1" id="KW-0862">Zinc</keyword>
<evidence type="ECO:0000313" key="3">
    <source>
        <dbReference type="EMBL" id="KRG03525.1"/>
    </source>
</evidence>
<dbReference type="eggNOG" id="KOG1721">
    <property type="taxonomic scope" value="Eukaryota"/>
</dbReference>
<feature type="binding site" evidence="1">
    <location>
        <position position="54"/>
    </location>
    <ligand>
        <name>Zn(2+)</name>
        <dbReference type="ChEBI" id="CHEBI:29105"/>
    </ligand>
</feature>
<gene>
    <name evidence="3" type="primary">Dmoj\GI26632</name>
    <name evidence="3" type="ORF">Dmoj_GI26632</name>
</gene>
<protein>
    <recommendedName>
        <fullName evidence="2">ZAD domain-containing protein</fullName>
    </recommendedName>
</protein>
<dbReference type="GO" id="GO:0005634">
    <property type="term" value="C:nucleus"/>
    <property type="evidence" value="ECO:0007669"/>
    <property type="project" value="InterPro"/>
</dbReference>
<accession>A0A0Q9X6J5</accession>
<dbReference type="GO" id="GO:0008270">
    <property type="term" value="F:zinc ion binding"/>
    <property type="evidence" value="ECO:0007669"/>
    <property type="project" value="UniProtKB-UniRule"/>
</dbReference>
<dbReference type="Pfam" id="PF07776">
    <property type="entry name" value="zf-AD"/>
    <property type="match status" value="1"/>
</dbReference>
<dbReference type="KEGG" id="dmo:Dmoj_GI26632"/>
<proteinExistence type="predicted"/>
<dbReference type="AlphaFoldDB" id="A0A0Q9X6J5"/>
<dbReference type="SUPFAM" id="SSF57716">
    <property type="entry name" value="Glucocorticoid receptor-like (DNA-binding domain)"/>
    <property type="match status" value="1"/>
</dbReference>
<evidence type="ECO:0000313" key="4">
    <source>
        <dbReference type="Proteomes" id="UP000009192"/>
    </source>
</evidence>
<reference evidence="3 4" key="1">
    <citation type="journal article" date="2007" name="Nature">
        <title>Evolution of genes and genomes on the Drosophila phylogeny.</title>
        <authorList>
            <consortium name="Drosophila 12 Genomes Consortium"/>
            <person name="Clark A.G."/>
            <person name="Eisen M.B."/>
            <person name="Smith D.R."/>
            <person name="Bergman C.M."/>
            <person name="Oliver B."/>
            <person name="Markow T.A."/>
            <person name="Kaufman T.C."/>
            <person name="Kellis M."/>
            <person name="Gelbart W."/>
            <person name="Iyer V.N."/>
            <person name="Pollard D.A."/>
            <person name="Sackton T.B."/>
            <person name="Larracuente A.M."/>
            <person name="Singh N.D."/>
            <person name="Abad J.P."/>
            <person name="Abt D.N."/>
            <person name="Adryan B."/>
            <person name="Aguade M."/>
            <person name="Akashi H."/>
            <person name="Anderson W.W."/>
            <person name="Aquadro C.F."/>
            <person name="Ardell D.H."/>
            <person name="Arguello R."/>
            <person name="Artieri C.G."/>
            <person name="Barbash D.A."/>
            <person name="Barker D."/>
            <person name="Barsanti P."/>
            <person name="Batterham P."/>
            <person name="Batzoglou S."/>
            <person name="Begun D."/>
            <person name="Bhutkar A."/>
            <person name="Blanco E."/>
            <person name="Bosak S.A."/>
            <person name="Bradley R.K."/>
            <person name="Brand A.D."/>
            <person name="Brent M.R."/>
            <person name="Brooks A.N."/>
            <person name="Brown R.H."/>
            <person name="Butlin R.K."/>
            <person name="Caggese C."/>
            <person name="Calvi B.R."/>
            <person name="Bernardo de Carvalho A."/>
            <person name="Caspi A."/>
            <person name="Castrezana S."/>
            <person name="Celniker S.E."/>
            <person name="Chang J.L."/>
            <person name="Chapple C."/>
            <person name="Chatterji S."/>
            <person name="Chinwalla A."/>
            <person name="Civetta A."/>
            <person name="Clifton S.W."/>
            <person name="Comeron J.M."/>
            <person name="Costello J.C."/>
            <person name="Coyne J.A."/>
            <person name="Daub J."/>
            <person name="David R.G."/>
            <person name="Delcher A.L."/>
            <person name="Delehaunty K."/>
            <person name="Do C.B."/>
            <person name="Ebling H."/>
            <person name="Edwards K."/>
            <person name="Eickbush T."/>
            <person name="Evans J.D."/>
            <person name="Filipski A."/>
            <person name="Findeiss S."/>
            <person name="Freyhult E."/>
            <person name="Fulton L."/>
            <person name="Fulton R."/>
            <person name="Garcia A.C."/>
            <person name="Gardiner A."/>
            <person name="Garfield D.A."/>
            <person name="Garvin B.E."/>
            <person name="Gibson G."/>
            <person name="Gilbert D."/>
            <person name="Gnerre S."/>
            <person name="Godfrey J."/>
            <person name="Good R."/>
            <person name="Gotea V."/>
            <person name="Gravely B."/>
            <person name="Greenberg A.J."/>
            <person name="Griffiths-Jones S."/>
            <person name="Gross S."/>
            <person name="Guigo R."/>
            <person name="Gustafson E.A."/>
            <person name="Haerty W."/>
            <person name="Hahn M.W."/>
            <person name="Halligan D.L."/>
            <person name="Halpern A.L."/>
            <person name="Halter G.M."/>
            <person name="Han M.V."/>
            <person name="Heger A."/>
            <person name="Hillier L."/>
            <person name="Hinrichs A.S."/>
            <person name="Holmes I."/>
            <person name="Hoskins R.A."/>
            <person name="Hubisz M.J."/>
            <person name="Hultmark D."/>
            <person name="Huntley M.A."/>
            <person name="Jaffe D.B."/>
            <person name="Jagadeeshan S."/>
            <person name="Jeck W.R."/>
            <person name="Johnson J."/>
            <person name="Jones C.D."/>
            <person name="Jordan W.C."/>
            <person name="Karpen G.H."/>
            <person name="Kataoka E."/>
            <person name="Keightley P.D."/>
            <person name="Kheradpour P."/>
            <person name="Kirkness E.F."/>
            <person name="Koerich L.B."/>
            <person name="Kristiansen K."/>
            <person name="Kudrna D."/>
            <person name="Kulathinal R.J."/>
            <person name="Kumar S."/>
            <person name="Kwok R."/>
            <person name="Lander E."/>
            <person name="Langley C.H."/>
            <person name="Lapoint R."/>
            <person name="Lazzaro B.P."/>
            <person name="Lee S.J."/>
            <person name="Levesque L."/>
            <person name="Li R."/>
            <person name="Lin C.F."/>
            <person name="Lin M.F."/>
            <person name="Lindblad-Toh K."/>
            <person name="Llopart A."/>
            <person name="Long M."/>
            <person name="Low L."/>
            <person name="Lozovsky E."/>
            <person name="Lu J."/>
            <person name="Luo M."/>
            <person name="Machado C.A."/>
            <person name="Makalowski W."/>
            <person name="Marzo M."/>
            <person name="Matsuda M."/>
            <person name="Matzkin L."/>
            <person name="McAllister B."/>
            <person name="McBride C.S."/>
            <person name="McKernan B."/>
            <person name="McKernan K."/>
            <person name="Mendez-Lago M."/>
            <person name="Minx P."/>
            <person name="Mollenhauer M.U."/>
            <person name="Montooth K."/>
            <person name="Mount S.M."/>
            <person name="Mu X."/>
            <person name="Myers E."/>
            <person name="Negre B."/>
            <person name="Newfeld S."/>
            <person name="Nielsen R."/>
            <person name="Noor M.A."/>
            <person name="O'Grady P."/>
            <person name="Pachter L."/>
            <person name="Papaceit M."/>
            <person name="Parisi M.J."/>
            <person name="Parisi M."/>
            <person name="Parts L."/>
            <person name="Pedersen J.S."/>
            <person name="Pesole G."/>
            <person name="Phillippy A.M."/>
            <person name="Ponting C.P."/>
            <person name="Pop M."/>
            <person name="Porcelli D."/>
            <person name="Powell J.R."/>
            <person name="Prohaska S."/>
            <person name="Pruitt K."/>
            <person name="Puig M."/>
            <person name="Quesneville H."/>
            <person name="Ram K.R."/>
            <person name="Rand D."/>
            <person name="Rasmussen M.D."/>
            <person name="Reed L.K."/>
            <person name="Reenan R."/>
            <person name="Reily A."/>
            <person name="Remington K.A."/>
            <person name="Rieger T.T."/>
            <person name="Ritchie M.G."/>
            <person name="Robin C."/>
            <person name="Rogers Y.H."/>
            <person name="Rohde C."/>
            <person name="Rozas J."/>
            <person name="Rubenfield M.J."/>
            <person name="Ruiz A."/>
            <person name="Russo S."/>
            <person name="Salzberg S.L."/>
            <person name="Sanchez-Gracia A."/>
            <person name="Saranga D.J."/>
            <person name="Sato H."/>
            <person name="Schaeffer S.W."/>
            <person name="Schatz M.C."/>
            <person name="Schlenke T."/>
            <person name="Schwartz R."/>
            <person name="Segarra C."/>
            <person name="Singh R.S."/>
            <person name="Sirot L."/>
            <person name="Sirota M."/>
            <person name="Sisneros N.B."/>
            <person name="Smith C.D."/>
            <person name="Smith T.F."/>
            <person name="Spieth J."/>
            <person name="Stage D.E."/>
            <person name="Stark A."/>
            <person name="Stephan W."/>
            <person name="Strausberg R.L."/>
            <person name="Strempel S."/>
            <person name="Sturgill D."/>
            <person name="Sutton G."/>
            <person name="Sutton G.G."/>
            <person name="Tao W."/>
            <person name="Teichmann S."/>
            <person name="Tobari Y.N."/>
            <person name="Tomimura Y."/>
            <person name="Tsolas J.M."/>
            <person name="Valente V.L."/>
            <person name="Venter E."/>
            <person name="Venter J.C."/>
            <person name="Vicario S."/>
            <person name="Vieira F.G."/>
            <person name="Vilella A.J."/>
            <person name="Villasante A."/>
            <person name="Walenz B."/>
            <person name="Wang J."/>
            <person name="Wasserman M."/>
            <person name="Watts T."/>
            <person name="Wilson D."/>
            <person name="Wilson R.K."/>
            <person name="Wing R.A."/>
            <person name="Wolfner M.F."/>
            <person name="Wong A."/>
            <person name="Wong G.K."/>
            <person name="Wu C.I."/>
            <person name="Wu G."/>
            <person name="Yamamoto D."/>
            <person name="Yang H.P."/>
            <person name="Yang S.P."/>
            <person name="Yorke J.A."/>
            <person name="Yoshida K."/>
            <person name="Zdobnov E."/>
            <person name="Zhang P."/>
            <person name="Zhang Y."/>
            <person name="Zimin A.V."/>
            <person name="Baldwin J."/>
            <person name="Abdouelleil A."/>
            <person name="Abdulkadir J."/>
            <person name="Abebe A."/>
            <person name="Abera B."/>
            <person name="Abreu J."/>
            <person name="Acer S.C."/>
            <person name="Aftuck L."/>
            <person name="Alexander A."/>
            <person name="An P."/>
            <person name="Anderson E."/>
            <person name="Anderson S."/>
            <person name="Arachi H."/>
            <person name="Azer M."/>
            <person name="Bachantsang P."/>
            <person name="Barry A."/>
            <person name="Bayul T."/>
            <person name="Berlin A."/>
            <person name="Bessette D."/>
            <person name="Bloom T."/>
            <person name="Blye J."/>
            <person name="Boguslavskiy L."/>
            <person name="Bonnet C."/>
            <person name="Boukhgalter B."/>
            <person name="Bourzgui I."/>
            <person name="Brown A."/>
            <person name="Cahill P."/>
            <person name="Channer S."/>
            <person name="Cheshatsang Y."/>
            <person name="Chuda L."/>
            <person name="Citroen M."/>
            <person name="Collymore A."/>
            <person name="Cooke P."/>
            <person name="Costello M."/>
            <person name="D'Aco K."/>
            <person name="Daza R."/>
            <person name="De Haan G."/>
            <person name="DeGray S."/>
            <person name="DeMaso C."/>
            <person name="Dhargay N."/>
            <person name="Dooley K."/>
            <person name="Dooley E."/>
            <person name="Doricent M."/>
            <person name="Dorje P."/>
            <person name="Dorjee K."/>
            <person name="Dupes A."/>
            <person name="Elong R."/>
            <person name="Falk J."/>
            <person name="Farina A."/>
            <person name="Faro S."/>
            <person name="Ferguson D."/>
            <person name="Fisher S."/>
            <person name="Foley C.D."/>
            <person name="Franke A."/>
            <person name="Friedrich D."/>
            <person name="Gadbois L."/>
            <person name="Gearin G."/>
            <person name="Gearin C.R."/>
            <person name="Giannoukos G."/>
            <person name="Goode T."/>
            <person name="Graham J."/>
            <person name="Grandbois E."/>
            <person name="Grewal S."/>
            <person name="Gyaltsen K."/>
            <person name="Hafez N."/>
            <person name="Hagos B."/>
            <person name="Hall J."/>
            <person name="Henson C."/>
            <person name="Hollinger A."/>
            <person name="Honan T."/>
            <person name="Huard M.D."/>
            <person name="Hughes L."/>
            <person name="Hurhula B."/>
            <person name="Husby M.E."/>
            <person name="Kamat A."/>
            <person name="Kanga B."/>
            <person name="Kashin S."/>
            <person name="Khazanovich D."/>
            <person name="Kisner P."/>
            <person name="Lance K."/>
            <person name="Lara M."/>
            <person name="Lee W."/>
            <person name="Lennon N."/>
            <person name="Letendre F."/>
            <person name="LeVine R."/>
            <person name="Lipovsky A."/>
            <person name="Liu X."/>
            <person name="Liu J."/>
            <person name="Liu S."/>
            <person name="Lokyitsang T."/>
            <person name="Lokyitsang Y."/>
            <person name="Lubonja R."/>
            <person name="Lui A."/>
            <person name="MacDonald P."/>
            <person name="Magnisalis V."/>
            <person name="Maru K."/>
            <person name="Matthews C."/>
            <person name="McCusker W."/>
            <person name="McDonough S."/>
            <person name="Mehta T."/>
            <person name="Meldrim J."/>
            <person name="Meneus L."/>
            <person name="Mihai O."/>
            <person name="Mihalev A."/>
            <person name="Mihova T."/>
            <person name="Mittelman R."/>
            <person name="Mlenga V."/>
            <person name="Montmayeur A."/>
            <person name="Mulrain L."/>
            <person name="Navidi A."/>
            <person name="Naylor J."/>
            <person name="Negash T."/>
            <person name="Nguyen T."/>
            <person name="Nguyen N."/>
            <person name="Nicol R."/>
            <person name="Norbu C."/>
            <person name="Norbu N."/>
            <person name="Novod N."/>
            <person name="O'Neill B."/>
            <person name="Osman S."/>
            <person name="Markiewicz E."/>
            <person name="Oyono O.L."/>
            <person name="Patti C."/>
            <person name="Phunkhang P."/>
            <person name="Pierre F."/>
            <person name="Priest M."/>
            <person name="Raghuraman S."/>
            <person name="Rege F."/>
            <person name="Reyes R."/>
            <person name="Rise C."/>
            <person name="Rogov P."/>
            <person name="Ross K."/>
            <person name="Ryan E."/>
            <person name="Settipalli S."/>
            <person name="Shea T."/>
            <person name="Sherpa N."/>
            <person name="Shi L."/>
            <person name="Shih D."/>
            <person name="Sparrow T."/>
            <person name="Spaulding J."/>
            <person name="Stalker J."/>
            <person name="Stange-Thomann N."/>
            <person name="Stavropoulos S."/>
            <person name="Stone C."/>
            <person name="Strader C."/>
            <person name="Tesfaye S."/>
            <person name="Thomson T."/>
            <person name="Thoulutsang Y."/>
            <person name="Thoulutsang D."/>
            <person name="Topham K."/>
            <person name="Topping I."/>
            <person name="Tsamla T."/>
            <person name="Vassiliev H."/>
            <person name="Vo A."/>
            <person name="Wangchuk T."/>
            <person name="Wangdi T."/>
            <person name="Weiand M."/>
            <person name="Wilkinson J."/>
            <person name="Wilson A."/>
            <person name="Yadav S."/>
            <person name="Young G."/>
            <person name="Yu Q."/>
            <person name="Zembek L."/>
            <person name="Zhong D."/>
            <person name="Zimmer A."/>
            <person name="Zwirko Z."/>
            <person name="Jaffe D.B."/>
            <person name="Alvarez P."/>
            <person name="Brockman W."/>
            <person name="Butler J."/>
            <person name="Chin C."/>
            <person name="Gnerre S."/>
            <person name="Grabherr M."/>
            <person name="Kleber M."/>
            <person name="Mauceli E."/>
            <person name="MacCallum I."/>
        </authorList>
    </citation>
    <scope>NUCLEOTIDE SEQUENCE [LARGE SCALE GENOMIC DNA]</scope>
    <source>
        <strain evidence="4">Tucson 15081-1352.22</strain>
    </source>
</reference>
<keyword evidence="4" id="KW-1185">Reference proteome</keyword>
<dbReference type="Gene3D" id="3.40.1800.20">
    <property type="match status" value="1"/>
</dbReference>
<dbReference type="InterPro" id="IPR012934">
    <property type="entry name" value="Znf_AD"/>
</dbReference>
<name>A0A0Q9X6J5_DROMO</name>
<evidence type="ECO:0000256" key="1">
    <source>
        <dbReference type="PROSITE-ProRule" id="PRU01263"/>
    </source>
</evidence>